<dbReference type="Proteomes" id="UP000322283">
    <property type="component" value="Unassembled WGS sequence"/>
</dbReference>
<reference evidence="2 4" key="2">
    <citation type="submission" date="2019-05" db="EMBL/GenBank/DDBJ databases">
        <title>Genome sequence of Moorella thermoacetica ATCC 33924.</title>
        <authorList>
            <person name="Poehlein A."/>
            <person name="Bengelsdorf F.R."/>
            <person name="Duerre P."/>
            <person name="Daniel R."/>
        </authorList>
    </citation>
    <scope>NUCLEOTIDE SEQUENCE [LARGE SCALE GENOMIC DNA]</scope>
    <source>
        <strain evidence="2 4">ATCC 33924</strain>
    </source>
</reference>
<proteinExistence type="predicted"/>
<keyword evidence="4" id="KW-1185">Reference proteome</keyword>
<evidence type="ECO:0000313" key="4">
    <source>
        <dbReference type="Proteomes" id="UP000322283"/>
    </source>
</evidence>
<name>A0AAC9HIL5_NEOTH</name>
<accession>A0AAC9HIL5</accession>
<reference evidence="1 3" key="1">
    <citation type="submission" date="2016-08" db="EMBL/GenBank/DDBJ databases">
        <title>Moorella thermoacetica DSM 103132.</title>
        <authorList>
            <person name="Jendresen C.B."/>
            <person name="Redl S.M."/>
            <person name="Jensen T.O."/>
            <person name="Nielsen A.T."/>
        </authorList>
    </citation>
    <scope>NUCLEOTIDE SEQUENCE [LARGE SCALE GENOMIC DNA]</scope>
    <source>
        <strain evidence="1 3">DSM 103132</strain>
    </source>
</reference>
<dbReference type="EMBL" id="VCDX01000006">
    <property type="protein sequence ID" value="TYL12690.1"/>
    <property type="molecule type" value="Genomic_DNA"/>
</dbReference>
<dbReference type="EMBL" id="CP017019">
    <property type="protein sequence ID" value="AOQ24589.1"/>
    <property type="molecule type" value="Genomic_DNA"/>
</dbReference>
<evidence type="ECO:0000313" key="3">
    <source>
        <dbReference type="Proteomes" id="UP000094598"/>
    </source>
</evidence>
<dbReference type="AlphaFoldDB" id="A0AAC9HIL5"/>
<evidence type="ECO:0000313" key="2">
    <source>
        <dbReference type="EMBL" id="TYL12690.1"/>
    </source>
</evidence>
<organism evidence="1 3">
    <name type="scientific">Neomoorella thermoacetica</name>
    <name type="common">Clostridium thermoaceticum</name>
    <dbReference type="NCBI Taxonomy" id="1525"/>
    <lineage>
        <taxon>Bacteria</taxon>
        <taxon>Bacillati</taxon>
        <taxon>Bacillota</taxon>
        <taxon>Clostridia</taxon>
        <taxon>Neomoorellales</taxon>
        <taxon>Neomoorellaceae</taxon>
        <taxon>Neomoorella</taxon>
    </lineage>
</organism>
<sequence length="208" mass="24056">MLKIRLVSDFLDYYDHWFDWEGHIFERLAHRGMSRRVALEYMSYLGFDVPVFGTVKELSQRPGLVNVVVYTDEMAHCGEGKLMMPLARAIKQYPDNLATEYIPVSHNVNRGVSWRYLQIGSKYVWLKYESDDWRSNFGNVKISILGIIGDGYHPKIRLPLFAIDFIPANHVYAIDFNTAPQIRGTGIENILPAREAAEVIKRAVEEFR</sequence>
<evidence type="ECO:0000313" key="1">
    <source>
        <dbReference type="EMBL" id="AOQ24589.1"/>
    </source>
</evidence>
<protein>
    <submittedName>
        <fullName evidence="1">Uncharacterized protein</fullName>
    </submittedName>
</protein>
<dbReference type="Proteomes" id="UP000094598">
    <property type="component" value="Chromosome"/>
</dbReference>
<gene>
    <name evidence="1" type="ORF">Maut_02159</name>
    <name evidence="2" type="ORF">MTAT_19320</name>
</gene>